<dbReference type="InterPro" id="IPR000353">
    <property type="entry name" value="MHC_II_b_N"/>
</dbReference>
<feature type="domain" description="MHC class II beta chain N-terminal" evidence="10">
    <location>
        <begin position="44"/>
        <end position="118"/>
    </location>
</feature>
<evidence type="ECO:0000256" key="1">
    <source>
        <dbReference type="ARBA" id="ARBA00004479"/>
    </source>
</evidence>
<dbReference type="GO" id="GO:0002250">
    <property type="term" value="P:adaptive immune response"/>
    <property type="evidence" value="ECO:0007669"/>
    <property type="project" value="UniProtKB-KW"/>
</dbReference>
<proteinExistence type="predicted"/>
<keyword evidence="9" id="KW-0491">MHC II</keyword>
<evidence type="ECO:0000256" key="4">
    <source>
        <dbReference type="ARBA" id="ARBA00022989"/>
    </source>
</evidence>
<accession>A0A670Z6T3</accession>
<dbReference type="InterPro" id="IPR014745">
    <property type="entry name" value="MHC_II_a/b_N"/>
</dbReference>
<dbReference type="Ensembl" id="ENSPTXT00000020181.1">
    <property type="protein sequence ID" value="ENSPTXP00000019585.1"/>
    <property type="gene ID" value="ENSPTXG00000013534.1"/>
</dbReference>
<keyword evidence="3" id="KW-0391">Immunity</keyword>
<dbReference type="FunFam" id="3.10.320.10:FF:000001">
    <property type="entry name" value="HLA class II histocompatibility antigen, DRB1-1 beta chain"/>
    <property type="match status" value="1"/>
</dbReference>
<evidence type="ECO:0000259" key="10">
    <source>
        <dbReference type="SMART" id="SM00921"/>
    </source>
</evidence>
<evidence type="ECO:0000256" key="3">
    <source>
        <dbReference type="ARBA" id="ARBA00022859"/>
    </source>
</evidence>
<keyword evidence="5" id="KW-1064">Adaptive immunity</keyword>
<dbReference type="AlphaFoldDB" id="A0A670Z6T3"/>
<sequence length="174" mass="20200">PRRKKSQRILASAETSLFLLNLRFEALEVRQEGSFAHFLLQEKSECIFLNGTQRVRLLDRFFYDRQEYVRFDSDLGKFVAVTALGEADADYWNGDKQIIQYRKAAVDFFCRYNYEVYNYEAAKREERVIGRRGEFWQGGGSLLPWEGEAGTPLSFTGLHWGFSSRVTVPPPSSF</sequence>
<evidence type="ECO:0000256" key="9">
    <source>
        <dbReference type="ARBA" id="ARBA00023182"/>
    </source>
</evidence>
<keyword evidence="4" id="KW-1133">Transmembrane helix</keyword>
<reference evidence="11" key="2">
    <citation type="submission" date="2025-09" db="UniProtKB">
        <authorList>
            <consortium name="Ensembl"/>
        </authorList>
    </citation>
    <scope>IDENTIFICATION</scope>
</reference>
<evidence type="ECO:0000256" key="8">
    <source>
        <dbReference type="ARBA" id="ARBA00023180"/>
    </source>
</evidence>
<dbReference type="Gene3D" id="3.10.320.10">
    <property type="entry name" value="Class II Histocompatibility Antigen, M Beta Chain, Chain B, domain 1"/>
    <property type="match status" value="1"/>
</dbReference>
<protein>
    <recommendedName>
        <fullName evidence="10">MHC class II beta chain N-terminal domain-containing protein</fullName>
    </recommendedName>
</protein>
<reference evidence="11" key="1">
    <citation type="submission" date="2025-08" db="UniProtKB">
        <authorList>
            <consortium name="Ensembl"/>
        </authorList>
    </citation>
    <scope>IDENTIFICATION</scope>
</reference>
<keyword evidence="7" id="KW-1015">Disulfide bond</keyword>
<name>A0A670Z6T3_PSETE</name>
<dbReference type="InterPro" id="IPR011162">
    <property type="entry name" value="MHC_I/II-like_Ag-recog"/>
</dbReference>
<organism evidence="11 12">
    <name type="scientific">Pseudonaja textilis</name>
    <name type="common">Eastern brown snake</name>
    <dbReference type="NCBI Taxonomy" id="8673"/>
    <lineage>
        <taxon>Eukaryota</taxon>
        <taxon>Metazoa</taxon>
        <taxon>Chordata</taxon>
        <taxon>Craniata</taxon>
        <taxon>Vertebrata</taxon>
        <taxon>Euteleostomi</taxon>
        <taxon>Lepidosauria</taxon>
        <taxon>Squamata</taxon>
        <taxon>Bifurcata</taxon>
        <taxon>Unidentata</taxon>
        <taxon>Episquamata</taxon>
        <taxon>Toxicofera</taxon>
        <taxon>Serpentes</taxon>
        <taxon>Colubroidea</taxon>
        <taxon>Elapidae</taxon>
        <taxon>Hydrophiinae</taxon>
        <taxon>Pseudonaja</taxon>
    </lineage>
</organism>
<dbReference type="InterPro" id="IPR050160">
    <property type="entry name" value="MHC/Immunoglobulin"/>
</dbReference>
<dbReference type="PANTHER" id="PTHR19944">
    <property type="entry name" value="MHC CLASS II-RELATED"/>
    <property type="match status" value="1"/>
</dbReference>
<evidence type="ECO:0000256" key="7">
    <source>
        <dbReference type="ARBA" id="ARBA00023157"/>
    </source>
</evidence>
<dbReference type="Proteomes" id="UP000472273">
    <property type="component" value="Unplaced"/>
</dbReference>
<comment type="subcellular location">
    <subcellularLocation>
        <location evidence="1">Membrane</location>
        <topology evidence="1">Single-pass type I membrane protein</topology>
    </subcellularLocation>
</comment>
<dbReference type="GeneTree" id="ENSGT00950000183127"/>
<dbReference type="GO" id="GO:0042613">
    <property type="term" value="C:MHC class II protein complex"/>
    <property type="evidence" value="ECO:0007669"/>
    <property type="project" value="UniProtKB-KW"/>
</dbReference>
<keyword evidence="8" id="KW-0325">Glycoprotein</keyword>
<dbReference type="PANTHER" id="PTHR19944:SF99">
    <property type="entry name" value="HLA CLASS II HISTOCOMPATIBILITY ANTIGEN, DRB1 BETA CHAIN"/>
    <property type="match status" value="1"/>
</dbReference>
<dbReference type="SUPFAM" id="SSF54452">
    <property type="entry name" value="MHC antigen-recognition domain"/>
    <property type="match status" value="1"/>
</dbReference>
<dbReference type="SMART" id="SM00921">
    <property type="entry name" value="MHC_II_beta"/>
    <property type="match status" value="1"/>
</dbReference>
<evidence type="ECO:0000256" key="5">
    <source>
        <dbReference type="ARBA" id="ARBA00023130"/>
    </source>
</evidence>
<dbReference type="Pfam" id="PF00969">
    <property type="entry name" value="MHC_II_beta"/>
    <property type="match status" value="1"/>
</dbReference>
<keyword evidence="12" id="KW-1185">Reference proteome</keyword>
<evidence type="ECO:0000256" key="6">
    <source>
        <dbReference type="ARBA" id="ARBA00023136"/>
    </source>
</evidence>
<evidence type="ECO:0000256" key="2">
    <source>
        <dbReference type="ARBA" id="ARBA00022692"/>
    </source>
</evidence>
<evidence type="ECO:0000313" key="12">
    <source>
        <dbReference type="Proteomes" id="UP000472273"/>
    </source>
</evidence>
<evidence type="ECO:0000313" key="11">
    <source>
        <dbReference type="Ensembl" id="ENSPTXP00000019585.1"/>
    </source>
</evidence>
<keyword evidence="6" id="KW-0472">Membrane</keyword>
<keyword evidence="2" id="KW-0812">Transmembrane</keyword>
<dbReference type="GO" id="GO:0002504">
    <property type="term" value="P:antigen processing and presentation of peptide or polysaccharide antigen via MHC class II"/>
    <property type="evidence" value="ECO:0007669"/>
    <property type="project" value="UniProtKB-KW"/>
</dbReference>
<dbReference type="OMA" id="EKSECIF"/>